<evidence type="ECO:0000313" key="3">
    <source>
        <dbReference type="EMBL" id="KAK8893543.1"/>
    </source>
</evidence>
<dbReference type="Proteomes" id="UP001470230">
    <property type="component" value="Unassembled WGS sequence"/>
</dbReference>
<dbReference type="Pfam" id="PF10416">
    <property type="entry name" value="IBD"/>
    <property type="match status" value="1"/>
</dbReference>
<organism evidence="3 4">
    <name type="scientific">Tritrichomonas musculus</name>
    <dbReference type="NCBI Taxonomy" id="1915356"/>
    <lineage>
        <taxon>Eukaryota</taxon>
        <taxon>Metamonada</taxon>
        <taxon>Parabasalia</taxon>
        <taxon>Tritrichomonadida</taxon>
        <taxon>Tritrichomonadidae</taxon>
        <taxon>Tritrichomonas</taxon>
    </lineage>
</organism>
<evidence type="ECO:0000256" key="1">
    <source>
        <dbReference type="SAM" id="MobiDB-lite"/>
    </source>
</evidence>
<dbReference type="EMBL" id="JAPFFF010000003">
    <property type="protein sequence ID" value="KAK8893543.1"/>
    <property type="molecule type" value="Genomic_DNA"/>
</dbReference>
<comment type="caution">
    <text evidence="3">The sequence shown here is derived from an EMBL/GenBank/DDBJ whole genome shotgun (WGS) entry which is preliminary data.</text>
</comment>
<evidence type="ECO:0000259" key="2">
    <source>
        <dbReference type="Pfam" id="PF10416"/>
    </source>
</evidence>
<sequence length="503" mass="58402">MALDPPANSSIWNQLSQDDKNEYIRIREEFHQNQKVTSKDRRVVTFRKELLTVLQFLERGPDNLETRCILTGICFAGPIVCVNTRQLKSFLCRCKSSINGSFQQLGYLALKTKSKTRSCVVAVLPSLMNHQNILRQWTVRVVSDEAQFCFVSSFSNAKIPVKIEEDDLFFEKNMTDSAAIQPPPRQFPMQMPFYQQQQYNMMNMPFNYNPPMVNSLSQPNLQAFRICQPMPMQPQQQQFNPCMNFYNQHQMTPPINFLNNQNQFCSQQQHQHRQKPQLQHFQEFQNQSQNTQNQEQEQSKSHTFDQSQSSEHNKVHFISQMKQNQNAVSFGAFVPPSSMPTRSTTLYPYPLSKDEQGQQFPVSVKPTVIDSDLESADSEFDTPPESDTIPTDGIDELDNINTLNGFNINRNEDNSHSFSVNRYKNTQFHDVDYQFPQIEDKNPNENDINFNIGNLENDNQDIIDADPNAPFLPIFFTDQPKTLSRSKSAKIHYDNWDTFDDFF</sequence>
<feature type="compositionally biased region" description="Low complexity" evidence="1">
    <location>
        <begin position="284"/>
        <end position="296"/>
    </location>
</feature>
<keyword evidence="4" id="KW-1185">Reference proteome</keyword>
<dbReference type="InterPro" id="IPR018845">
    <property type="entry name" value="Initiator-bd"/>
</dbReference>
<evidence type="ECO:0000313" key="4">
    <source>
        <dbReference type="Proteomes" id="UP001470230"/>
    </source>
</evidence>
<proteinExistence type="predicted"/>
<gene>
    <name evidence="3" type="ORF">M9Y10_021965</name>
</gene>
<accession>A0ABR2KQX3</accession>
<reference evidence="3 4" key="1">
    <citation type="submission" date="2024-04" db="EMBL/GenBank/DDBJ databases">
        <title>Tritrichomonas musculus Genome.</title>
        <authorList>
            <person name="Alves-Ferreira E."/>
            <person name="Grigg M."/>
            <person name="Lorenzi H."/>
            <person name="Galac M."/>
        </authorList>
    </citation>
    <scope>NUCLEOTIDE SEQUENCE [LARGE SCALE GENOMIC DNA]</scope>
    <source>
        <strain evidence="3 4">EAF2021</strain>
    </source>
</reference>
<protein>
    <recommendedName>
        <fullName evidence="2">Initiator binding domain-containing protein</fullName>
    </recommendedName>
</protein>
<name>A0ABR2KQX3_9EUKA</name>
<feature type="region of interest" description="Disordered" evidence="1">
    <location>
        <begin position="284"/>
        <end position="313"/>
    </location>
</feature>
<feature type="domain" description="Initiator binding" evidence="2">
    <location>
        <begin position="18"/>
        <end position="143"/>
    </location>
</feature>